<evidence type="ECO:0000256" key="1">
    <source>
        <dbReference type="ARBA" id="ARBA00000612"/>
    </source>
</evidence>
<keyword evidence="6 13" id="KW-0964">Secreted</keyword>
<feature type="compositionally biased region" description="Polar residues" evidence="17">
    <location>
        <begin position="198"/>
        <end position="208"/>
    </location>
</feature>
<feature type="region of interest" description="Disordered" evidence="17">
    <location>
        <begin position="125"/>
        <end position="144"/>
    </location>
</feature>
<dbReference type="GO" id="GO:0004222">
    <property type="term" value="F:metalloendopeptidase activity"/>
    <property type="evidence" value="ECO:0007669"/>
    <property type="project" value="UniProtKB-UniRule"/>
</dbReference>
<dbReference type="GO" id="GO:0008270">
    <property type="term" value="F:zinc ion binding"/>
    <property type="evidence" value="ECO:0007669"/>
    <property type="project" value="UniProtKB-UniRule"/>
</dbReference>
<dbReference type="AlphaFoldDB" id="A0A345XT01"/>
<dbReference type="NCBIfam" id="NF033628">
    <property type="entry name" value="snapalysin"/>
    <property type="match status" value="1"/>
</dbReference>
<comment type="subcellular location">
    <subcellularLocation>
        <location evidence="2 13">Secreted</location>
    </subcellularLocation>
</comment>
<keyword evidence="10 13" id="KW-0862">Zinc</keyword>
<evidence type="ECO:0000256" key="15">
    <source>
        <dbReference type="PIRSR" id="PIRSR016573-2"/>
    </source>
</evidence>
<organism evidence="18 19">
    <name type="scientific">Streptomyces armeniacus</name>
    <dbReference type="NCBI Taxonomy" id="83291"/>
    <lineage>
        <taxon>Bacteria</taxon>
        <taxon>Bacillati</taxon>
        <taxon>Actinomycetota</taxon>
        <taxon>Actinomycetes</taxon>
        <taxon>Kitasatosporales</taxon>
        <taxon>Streptomycetaceae</taxon>
        <taxon>Streptomyces</taxon>
    </lineage>
</organism>
<dbReference type="InterPro" id="IPR000013">
    <property type="entry name" value="Peptidase_M7"/>
</dbReference>
<feature type="chain" id="PRO_5039776391" description="Extracellular small neutral protease" evidence="13">
    <location>
        <begin position="23"/>
        <end position="226"/>
    </location>
</feature>
<evidence type="ECO:0000256" key="17">
    <source>
        <dbReference type="SAM" id="MobiDB-lite"/>
    </source>
</evidence>
<evidence type="ECO:0000313" key="18">
    <source>
        <dbReference type="EMBL" id="AXK34767.1"/>
    </source>
</evidence>
<keyword evidence="7 13" id="KW-0645">Protease</keyword>
<comment type="similarity">
    <text evidence="3 13">Belongs to the peptidase M7 family.</text>
</comment>
<dbReference type="Proteomes" id="UP000254425">
    <property type="component" value="Chromosome"/>
</dbReference>
<evidence type="ECO:0000256" key="11">
    <source>
        <dbReference type="ARBA" id="ARBA00023049"/>
    </source>
</evidence>
<evidence type="ECO:0000256" key="9">
    <source>
        <dbReference type="ARBA" id="ARBA00022801"/>
    </source>
</evidence>
<evidence type="ECO:0000256" key="10">
    <source>
        <dbReference type="ARBA" id="ARBA00022833"/>
    </source>
</evidence>
<evidence type="ECO:0000256" key="3">
    <source>
        <dbReference type="ARBA" id="ARBA00006571"/>
    </source>
</evidence>
<comment type="cofactor">
    <cofactor evidence="15">
        <name>Zn(2+)</name>
        <dbReference type="ChEBI" id="CHEBI:29105"/>
    </cofactor>
    <text evidence="15">Binds 1 zinc ion per subunit.</text>
</comment>
<feature type="signal peptide" evidence="13">
    <location>
        <begin position="1"/>
        <end position="22"/>
    </location>
</feature>
<reference evidence="18 19" key="1">
    <citation type="submission" date="2018-07" db="EMBL/GenBank/DDBJ databases">
        <title>Draft genome of the type strain Streptomyces armeniacus ATCC 15676.</title>
        <authorList>
            <person name="Labana P."/>
            <person name="Gosse J.T."/>
            <person name="Boddy C.N."/>
        </authorList>
    </citation>
    <scope>NUCLEOTIDE SEQUENCE [LARGE SCALE GENOMIC DNA]</scope>
    <source>
        <strain evidence="18 19">ATCC 15676</strain>
    </source>
</reference>
<feature type="binding site" evidence="15">
    <location>
        <position position="170"/>
    </location>
    <ligand>
        <name>Zn(2+)</name>
        <dbReference type="ChEBI" id="CHEBI:29105"/>
        <note>catalytic</note>
    </ligand>
</feature>
<evidence type="ECO:0000256" key="16">
    <source>
        <dbReference type="PIRSR" id="PIRSR016573-3"/>
    </source>
</evidence>
<keyword evidence="19" id="KW-1185">Reference proteome</keyword>
<name>A0A345XT01_9ACTN</name>
<dbReference type="SUPFAM" id="SSF55486">
    <property type="entry name" value="Metalloproteases ('zincins'), catalytic domain"/>
    <property type="match status" value="1"/>
</dbReference>
<dbReference type="GO" id="GO:0006508">
    <property type="term" value="P:proteolysis"/>
    <property type="evidence" value="ECO:0007669"/>
    <property type="project" value="UniProtKB-KW"/>
</dbReference>
<dbReference type="Gene3D" id="3.40.390.10">
    <property type="entry name" value="Collagenase (Catalytic Domain)"/>
    <property type="match status" value="1"/>
</dbReference>
<evidence type="ECO:0000256" key="13">
    <source>
        <dbReference type="PIRNR" id="PIRNR016573"/>
    </source>
</evidence>
<dbReference type="EMBL" id="CP031320">
    <property type="protein sequence ID" value="AXK34767.1"/>
    <property type="molecule type" value="Genomic_DNA"/>
</dbReference>
<dbReference type="Pfam" id="PF02031">
    <property type="entry name" value="Peptidase_M7"/>
    <property type="match status" value="1"/>
</dbReference>
<keyword evidence="13" id="KW-0732">Signal</keyword>
<evidence type="ECO:0000256" key="4">
    <source>
        <dbReference type="ARBA" id="ARBA00012325"/>
    </source>
</evidence>
<dbReference type="InterPro" id="IPR024079">
    <property type="entry name" value="MetalloPept_cat_dom_sf"/>
</dbReference>
<protein>
    <recommendedName>
        <fullName evidence="5 13">Extracellular small neutral protease</fullName>
        <ecNumber evidence="4 13">3.4.24.77</ecNumber>
    </recommendedName>
</protein>
<keyword evidence="9 13" id="KW-0378">Hydrolase</keyword>
<evidence type="ECO:0000256" key="7">
    <source>
        <dbReference type="ARBA" id="ARBA00022670"/>
    </source>
</evidence>
<feature type="region of interest" description="Disordered" evidence="17">
    <location>
        <begin position="190"/>
        <end position="212"/>
    </location>
</feature>
<evidence type="ECO:0000256" key="6">
    <source>
        <dbReference type="ARBA" id="ARBA00022525"/>
    </source>
</evidence>
<keyword evidence="12" id="KW-1015">Disulfide bond</keyword>
<feature type="active site" evidence="14">
    <location>
        <position position="171"/>
    </location>
</feature>
<feature type="disulfide bond" evidence="16">
    <location>
        <begin position="186"/>
        <end position="199"/>
    </location>
</feature>
<dbReference type="EC" id="3.4.24.77" evidence="4 13"/>
<comment type="catalytic activity">
    <reaction evidence="1 13">
        <text>Hydrolyzes proteins with a preference for Tyr or Phe in the P1' position. Has no action on amino-acid p-nitroanilides.</text>
        <dbReference type="EC" id="3.4.24.77"/>
    </reaction>
</comment>
<evidence type="ECO:0000256" key="2">
    <source>
        <dbReference type="ARBA" id="ARBA00004613"/>
    </source>
</evidence>
<gene>
    <name evidence="18" type="primary">snpA</name>
    <name evidence="18" type="ORF">DVA86_21030</name>
</gene>
<dbReference type="PIRSF" id="PIRSF016573">
    <property type="entry name" value="Peptidase_M7"/>
    <property type="match status" value="1"/>
</dbReference>
<feature type="binding site" evidence="15">
    <location>
        <position position="180"/>
    </location>
    <ligand>
        <name>Zn(2+)</name>
        <dbReference type="ChEBI" id="CHEBI:29105"/>
        <note>catalytic</note>
    </ligand>
</feature>
<evidence type="ECO:0000256" key="5">
    <source>
        <dbReference type="ARBA" id="ARBA00019129"/>
    </source>
</evidence>
<evidence type="ECO:0000256" key="8">
    <source>
        <dbReference type="ARBA" id="ARBA00022723"/>
    </source>
</evidence>
<sequence length="226" mass="23604">MKRSRTALSTALGLGLAVASLAAAPAATTAAPPAAPKASAPHASANSVTAAYTGGGTAAQRAEHSKVFAAIQKIAAKKQAAKPGIQAVTITYNDSAAPRYQGQISQSTQIWNSSVNNVKLQETAGSGDFSYREGNSPRGSYAQTDGRGHGYVFIDYRQSQQYNSLRIVSHETGHILGLPDHYQGPCSELMSGGGPGPSCTNARPNPQESARVDQLWRYGLSSAFKP</sequence>
<evidence type="ECO:0000256" key="12">
    <source>
        <dbReference type="ARBA" id="ARBA00023157"/>
    </source>
</evidence>
<evidence type="ECO:0000256" key="14">
    <source>
        <dbReference type="PIRSR" id="PIRSR016573-1"/>
    </source>
</evidence>
<keyword evidence="11 13" id="KW-0482">Metalloprotease</keyword>
<evidence type="ECO:0000313" key="19">
    <source>
        <dbReference type="Proteomes" id="UP000254425"/>
    </source>
</evidence>
<dbReference type="GO" id="GO:0005576">
    <property type="term" value="C:extracellular region"/>
    <property type="evidence" value="ECO:0007669"/>
    <property type="project" value="UniProtKB-SubCell"/>
</dbReference>
<dbReference type="RefSeq" id="WP_208880448.1">
    <property type="nucleotide sequence ID" value="NZ_CP031320.1"/>
</dbReference>
<feature type="binding site" evidence="15">
    <location>
        <position position="174"/>
    </location>
    <ligand>
        <name>Zn(2+)</name>
        <dbReference type="ChEBI" id="CHEBI:29105"/>
        <note>catalytic</note>
    </ligand>
</feature>
<keyword evidence="8 13" id="KW-0479">Metal-binding</keyword>
<proteinExistence type="inferred from homology"/>
<dbReference type="PRINTS" id="PR00787">
    <property type="entry name" value="NEUTRALPTASE"/>
</dbReference>
<dbReference type="KEGG" id="sarm:DVA86_21030"/>
<accession>A0A345XT01</accession>